<dbReference type="GO" id="GO:0008270">
    <property type="term" value="F:zinc ion binding"/>
    <property type="evidence" value="ECO:0007669"/>
    <property type="project" value="InterPro"/>
</dbReference>
<organism evidence="2 3">
    <name type="scientific">Spodoptera litura</name>
    <name type="common">Asian cotton leafworm</name>
    <dbReference type="NCBI Taxonomy" id="69820"/>
    <lineage>
        <taxon>Eukaryota</taxon>
        <taxon>Metazoa</taxon>
        <taxon>Ecdysozoa</taxon>
        <taxon>Arthropoda</taxon>
        <taxon>Hexapoda</taxon>
        <taxon>Insecta</taxon>
        <taxon>Pterygota</taxon>
        <taxon>Neoptera</taxon>
        <taxon>Endopterygota</taxon>
        <taxon>Lepidoptera</taxon>
        <taxon>Glossata</taxon>
        <taxon>Ditrysia</taxon>
        <taxon>Noctuoidea</taxon>
        <taxon>Noctuidae</taxon>
        <taxon>Amphipyrinae</taxon>
        <taxon>Spodoptera</taxon>
    </lineage>
</organism>
<feature type="domain" description="U1-type" evidence="1">
    <location>
        <begin position="112"/>
        <end position="147"/>
    </location>
</feature>
<dbReference type="GeneID" id="111354345"/>
<dbReference type="Proteomes" id="UP000301870">
    <property type="component" value="Chromosome 18"/>
</dbReference>
<dbReference type="KEGG" id="sliu:111354345"/>
<reference evidence="3" key="1">
    <citation type="submission" date="2025-08" db="UniProtKB">
        <authorList>
            <consortium name="RefSeq"/>
        </authorList>
    </citation>
    <scope>IDENTIFICATION</scope>
    <source>
        <strain evidence="3">Ishihara</strain>
        <tissue evidence="3">Whole body</tissue>
    </source>
</reference>
<evidence type="ECO:0000313" key="2">
    <source>
        <dbReference type="Proteomes" id="UP000301870"/>
    </source>
</evidence>
<dbReference type="SMART" id="SM00451">
    <property type="entry name" value="ZnF_U1"/>
    <property type="match status" value="5"/>
</dbReference>
<dbReference type="OrthoDB" id="7120157at2759"/>
<accession>A0A9J7E5T8</accession>
<name>A0A9J7E5T8_SPOLT</name>
<protein>
    <submittedName>
        <fullName evidence="3">Uncharacterized protein LOC111354345</fullName>
    </submittedName>
</protein>
<feature type="domain" description="U1-type" evidence="1">
    <location>
        <begin position="217"/>
        <end position="252"/>
    </location>
</feature>
<gene>
    <name evidence="3" type="primary">LOC111354345</name>
</gene>
<dbReference type="RefSeq" id="XP_022823538.1">
    <property type="nucleotide sequence ID" value="XM_022967770.1"/>
</dbReference>
<feature type="domain" description="U1-type" evidence="1">
    <location>
        <begin position="161"/>
        <end position="197"/>
    </location>
</feature>
<keyword evidence="2" id="KW-1185">Reference proteome</keyword>
<dbReference type="GO" id="GO:0003676">
    <property type="term" value="F:nucleic acid binding"/>
    <property type="evidence" value="ECO:0007669"/>
    <property type="project" value="InterPro"/>
</dbReference>
<proteinExistence type="predicted"/>
<feature type="domain" description="U1-type" evidence="1">
    <location>
        <begin position="58"/>
        <end position="91"/>
    </location>
</feature>
<feature type="domain" description="U1-type" evidence="1">
    <location>
        <begin position="12"/>
        <end position="47"/>
    </location>
</feature>
<evidence type="ECO:0000313" key="3">
    <source>
        <dbReference type="RefSeq" id="XP_022823538.1"/>
    </source>
</evidence>
<dbReference type="InterPro" id="IPR003604">
    <property type="entry name" value="Matrin/U1-like-C_Znf_C2H2"/>
</dbReference>
<sequence>MAYYTDIIIDKNGETQCELCKIYIPDSDISIEAHLIDTEHANKYMERLMIQNNIEVNNRELNCGLCNSVIHVSDVLEHLNSPQHNERKNQVKKLVEKDGGLLVLPENISNIGSAVDCLACDRCVEFSPEAIKSHIESPKHRRARAIAVQPLNAIFSVENSDNDLWCKICQVYFENYIEVIFEHVDEDPGHVKNLRDIYRLIKDQNINIEKYLHDPKEDKAICKQCGIEVPCNTDNLERHIRGKQHNKSGSNYKA</sequence>
<dbReference type="AlphaFoldDB" id="A0A9J7E5T8"/>
<evidence type="ECO:0000259" key="1">
    <source>
        <dbReference type="SMART" id="SM00451"/>
    </source>
</evidence>